<sequence length="435" mass="48659">MKLKKILHSLTSFVTIFALTSGIIITYAPAGAEDLTVDDIKDRIEQIKQDNAQRRDEIDRIEGDITDKQENLDKAANLLNEQKELVDYYYNLVYYKNQDISTLQGNIDTLTDEIAQKDKAIAKAEADIAELDKENKQNLEKFAQIVRTMYTTGSADMFGVLAGSADFYDLMISSEVVGKISEQNLQFMNELTADMKKLDSDKKLLETDKKDLEGKKTELDTQMTKLLSEKEELDGLVTDAESAKSTYESDYNKYSAAVSELEDQKSNLQYLINVSEADIEAYEEQIKEIIKQQTNPDKAYQEGEWYWPVPGRSYISCNFGWDADFGRWHKGVDIGDGGIYGDSVLASKAGTVIVAETSYIPGYSYGMYVVVDHGGGYTTTYAHLSDVYVYVGQEVAQGESLGAVGSTGYSTGPHLHFEIRLNGEPENPFNYVTMA</sequence>
<proteinExistence type="predicted"/>
<protein>
    <submittedName>
        <fullName evidence="4">Septal ring factor</fullName>
    </submittedName>
</protein>
<evidence type="ECO:0000313" key="4">
    <source>
        <dbReference type="EMBL" id="CUQ87718.1"/>
    </source>
</evidence>
<name>A0A174ZTG3_9FIRM</name>
<dbReference type="InterPro" id="IPR050570">
    <property type="entry name" value="Cell_wall_metabolism_enzyme"/>
</dbReference>
<feature type="coiled-coil region" evidence="1">
    <location>
        <begin position="37"/>
        <end position="141"/>
    </location>
</feature>
<evidence type="ECO:0000256" key="2">
    <source>
        <dbReference type="SAM" id="SignalP"/>
    </source>
</evidence>
<dbReference type="OrthoDB" id="5623881at2"/>
<dbReference type="PANTHER" id="PTHR21666">
    <property type="entry name" value="PEPTIDASE-RELATED"/>
    <property type="match status" value="1"/>
</dbReference>
<dbReference type="STRING" id="39492.ERS852540_01571"/>
<dbReference type="Gene3D" id="6.10.250.3150">
    <property type="match status" value="1"/>
</dbReference>
<dbReference type="Gene3D" id="2.70.70.10">
    <property type="entry name" value="Glucose Permease (Domain IIA)"/>
    <property type="match status" value="1"/>
</dbReference>
<feature type="coiled-coil region" evidence="1">
    <location>
        <begin position="188"/>
        <end position="292"/>
    </location>
</feature>
<feature type="domain" description="M23ase beta-sheet core" evidence="3">
    <location>
        <begin position="329"/>
        <end position="428"/>
    </location>
</feature>
<keyword evidence="1" id="KW-0175">Coiled coil</keyword>
<feature type="chain" id="PRO_5008039042" evidence="2">
    <location>
        <begin position="33"/>
        <end position="435"/>
    </location>
</feature>
<dbReference type="Proteomes" id="UP000095662">
    <property type="component" value="Unassembled WGS sequence"/>
</dbReference>
<organism evidence="4 5">
    <name type="scientific">[Eubacterium] siraeum</name>
    <dbReference type="NCBI Taxonomy" id="39492"/>
    <lineage>
        <taxon>Bacteria</taxon>
        <taxon>Bacillati</taxon>
        <taxon>Bacillota</taxon>
        <taxon>Clostridia</taxon>
        <taxon>Eubacteriales</taxon>
        <taxon>Oscillospiraceae</taxon>
        <taxon>Oscillospiraceae incertae sedis</taxon>
    </lineage>
</organism>
<dbReference type="GO" id="GO:0004222">
    <property type="term" value="F:metalloendopeptidase activity"/>
    <property type="evidence" value="ECO:0007669"/>
    <property type="project" value="TreeGrafter"/>
</dbReference>
<dbReference type="AlphaFoldDB" id="A0A174ZTG3"/>
<dbReference type="Pfam" id="PF01551">
    <property type="entry name" value="Peptidase_M23"/>
    <property type="match status" value="1"/>
</dbReference>
<dbReference type="EMBL" id="CZBY01000012">
    <property type="protein sequence ID" value="CUQ87718.1"/>
    <property type="molecule type" value="Genomic_DNA"/>
</dbReference>
<dbReference type="SUPFAM" id="SSF51261">
    <property type="entry name" value="Duplicated hybrid motif"/>
    <property type="match status" value="1"/>
</dbReference>
<dbReference type="InterPro" id="IPR011055">
    <property type="entry name" value="Dup_hybrid_motif"/>
</dbReference>
<evidence type="ECO:0000313" key="5">
    <source>
        <dbReference type="Proteomes" id="UP000095662"/>
    </source>
</evidence>
<feature type="signal peptide" evidence="2">
    <location>
        <begin position="1"/>
        <end position="32"/>
    </location>
</feature>
<keyword evidence="2" id="KW-0732">Signal</keyword>
<gene>
    <name evidence="4" type="primary">envC_2</name>
    <name evidence="4" type="ORF">ERS852540_01571</name>
</gene>
<accession>A0A174ZTG3</accession>
<evidence type="ECO:0000259" key="3">
    <source>
        <dbReference type="Pfam" id="PF01551"/>
    </source>
</evidence>
<evidence type="ECO:0000256" key="1">
    <source>
        <dbReference type="SAM" id="Coils"/>
    </source>
</evidence>
<dbReference type="CDD" id="cd12797">
    <property type="entry name" value="M23_peptidase"/>
    <property type="match status" value="1"/>
</dbReference>
<dbReference type="PANTHER" id="PTHR21666:SF270">
    <property type="entry name" value="MUREIN HYDROLASE ACTIVATOR ENVC"/>
    <property type="match status" value="1"/>
</dbReference>
<dbReference type="InterPro" id="IPR016047">
    <property type="entry name" value="M23ase_b-sheet_dom"/>
</dbReference>
<reference evidence="4 5" key="1">
    <citation type="submission" date="2015-09" db="EMBL/GenBank/DDBJ databases">
        <authorList>
            <consortium name="Pathogen Informatics"/>
        </authorList>
    </citation>
    <scope>NUCLEOTIDE SEQUENCE [LARGE SCALE GENOMIC DNA]</scope>
    <source>
        <strain evidence="4 5">2789STDY5834928</strain>
    </source>
</reference>